<gene>
    <name evidence="1" type="ORF">JET18_08895</name>
</gene>
<keyword evidence="2" id="KW-1185">Reference proteome</keyword>
<dbReference type="PROSITE" id="PS51257">
    <property type="entry name" value="PROKAR_LIPOPROTEIN"/>
    <property type="match status" value="1"/>
</dbReference>
<accession>A0ABS1QF48</accession>
<dbReference type="EMBL" id="JAELVM010000001">
    <property type="protein sequence ID" value="MBL1220952.1"/>
    <property type="molecule type" value="Genomic_DNA"/>
</dbReference>
<comment type="caution">
    <text evidence="1">The sequence shown here is derived from an EMBL/GenBank/DDBJ whole genome shotgun (WGS) entry which is preliminary data.</text>
</comment>
<sequence length="197" mass="22420">MKKILFASVLALSLLSCKKNTPRNGAAVENAVDNAESSVSGSLKSYRKEDMVDQIYYELIKNDKNLKALDDKIIETNQESSKVLNIYGETLRKSESFYLDAHNQAASIKDSLLKQQLDKEIKMSSDQYDLKISKVKELIAKVNSNSDNISNLYTAFKIRKTLPEIEKYQKAHPLKTDGLEKFINKQNQLLNELKNIK</sequence>
<evidence type="ECO:0000313" key="1">
    <source>
        <dbReference type="EMBL" id="MBL1220952.1"/>
    </source>
</evidence>
<name>A0ABS1QF48_9FLAO</name>
<dbReference type="RefSeq" id="WP_202090249.1">
    <property type="nucleotide sequence ID" value="NZ_JAELVM010000001.1"/>
</dbReference>
<protein>
    <recommendedName>
        <fullName evidence="3">Cell-wall binding lipoprotein</fullName>
    </recommendedName>
</protein>
<proteinExistence type="predicted"/>
<evidence type="ECO:0000313" key="2">
    <source>
        <dbReference type="Proteomes" id="UP000661696"/>
    </source>
</evidence>
<reference evidence="1 2" key="1">
    <citation type="submission" date="2020-12" db="EMBL/GenBank/DDBJ databases">
        <title>Chryseobacterium endoalhailicus sp. nov., isolated from seed of leguminous plant.</title>
        <authorList>
            <person name="Zhang X."/>
        </authorList>
    </citation>
    <scope>NUCLEOTIDE SEQUENCE [LARGE SCALE GENOMIC DNA]</scope>
    <source>
        <strain evidence="1 2">L7</strain>
    </source>
</reference>
<organism evidence="1 2">
    <name type="scientific">Chryseobacterium endalhagicum</name>
    <dbReference type="NCBI Taxonomy" id="2797638"/>
    <lineage>
        <taxon>Bacteria</taxon>
        <taxon>Pseudomonadati</taxon>
        <taxon>Bacteroidota</taxon>
        <taxon>Flavobacteriia</taxon>
        <taxon>Flavobacteriales</taxon>
        <taxon>Weeksellaceae</taxon>
        <taxon>Chryseobacterium group</taxon>
        <taxon>Chryseobacterium</taxon>
    </lineage>
</organism>
<evidence type="ECO:0008006" key="3">
    <source>
        <dbReference type="Google" id="ProtNLM"/>
    </source>
</evidence>
<dbReference type="Proteomes" id="UP000661696">
    <property type="component" value="Unassembled WGS sequence"/>
</dbReference>